<comment type="caution">
    <text evidence="1">The sequence shown here is derived from an EMBL/GenBank/DDBJ whole genome shotgun (WGS) entry which is preliminary data.</text>
</comment>
<evidence type="ECO:0000313" key="1">
    <source>
        <dbReference type="EMBL" id="PKI43994.1"/>
    </source>
</evidence>
<dbReference type="Proteomes" id="UP000233551">
    <property type="component" value="Unassembled WGS sequence"/>
</dbReference>
<proteinExistence type="predicted"/>
<gene>
    <name evidence="1" type="ORF">CRG98_035670</name>
</gene>
<keyword evidence="2" id="KW-1185">Reference proteome</keyword>
<dbReference type="EMBL" id="PGOL01002959">
    <property type="protein sequence ID" value="PKI43994.1"/>
    <property type="molecule type" value="Genomic_DNA"/>
</dbReference>
<evidence type="ECO:0000313" key="2">
    <source>
        <dbReference type="Proteomes" id="UP000233551"/>
    </source>
</evidence>
<name>A0A2I0IJ41_PUNGR</name>
<reference evidence="1 2" key="1">
    <citation type="submission" date="2017-11" db="EMBL/GenBank/DDBJ databases">
        <title>De-novo sequencing of pomegranate (Punica granatum L.) genome.</title>
        <authorList>
            <person name="Akparov Z."/>
            <person name="Amiraslanov A."/>
            <person name="Hajiyeva S."/>
            <person name="Abbasov M."/>
            <person name="Kaur K."/>
            <person name="Hamwieh A."/>
            <person name="Solovyev V."/>
            <person name="Salamov A."/>
            <person name="Braich B."/>
            <person name="Kosarev P."/>
            <person name="Mahmoud A."/>
            <person name="Hajiyev E."/>
            <person name="Babayeva S."/>
            <person name="Izzatullayeva V."/>
            <person name="Mammadov A."/>
            <person name="Mammadov A."/>
            <person name="Sharifova S."/>
            <person name="Ojaghi J."/>
            <person name="Eynullazada K."/>
            <person name="Bayramov B."/>
            <person name="Abdulazimova A."/>
            <person name="Shahmuradov I."/>
        </authorList>
    </citation>
    <scope>NUCLEOTIDE SEQUENCE [LARGE SCALE GENOMIC DNA]</scope>
    <source>
        <strain evidence="2">cv. AG2017</strain>
        <tissue evidence="1">Leaf</tissue>
    </source>
</reference>
<accession>A0A2I0IJ41</accession>
<sequence length="87" mass="9961">MEYTCVGQLGLKLVVPKKVLMIVHPLEMDISNVGLLLGYKAEAGSEKNVRYSYLVIFILVSQPRSTYIQLHYYDLDLDITISYLEHP</sequence>
<protein>
    <submittedName>
        <fullName evidence="1">Uncharacterized protein</fullName>
    </submittedName>
</protein>
<organism evidence="1 2">
    <name type="scientific">Punica granatum</name>
    <name type="common">Pomegranate</name>
    <dbReference type="NCBI Taxonomy" id="22663"/>
    <lineage>
        <taxon>Eukaryota</taxon>
        <taxon>Viridiplantae</taxon>
        <taxon>Streptophyta</taxon>
        <taxon>Embryophyta</taxon>
        <taxon>Tracheophyta</taxon>
        <taxon>Spermatophyta</taxon>
        <taxon>Magnoliopsida</taxon>
        <taxon>eudicotyledons</taxon>
        <taxon>Gunneridae</taxon>
        <taxon>Pentapetalae</taxon>
        <taxon>rosids</taxon>
        <taxon>malvids</taxon>
        <taxon>Myrtales</taxon>
        <taxon>Lythraceae</taxon>
        <taxon>Punica</taxon>
    </lineage>
</organism>
<dbReference type="AlphaFoldDB" id="A0A2I0IJ41"/>